<feature type="transmembrane region" description="Helical" evidence="1">
    <location>
        <begin position="208"/>
        <end position="230"/>
    </location>
</feature>
<keyword evidence="1" id="KW-0812">Transmembrane</keyword>
<protein>
    <submittedName>
        <fullName evidence="4">Uncharacterized protein LOC103505143</fullName>
    </submittedName>
</protein>
<evidence type="ECO:0000256" key="1">
    <source>
        <dbReference type="SAM" id="Phobius"/>
    </source>
</evidence>
<dbReference type="GeneID" id="103505143"/>
<name>A0A1S3CTV0_DIACI</name>
<evidence type="ECO:0000256" key="2">
    <source>
        <dbReference type="SAM" id="SignalP"/>
    </source>
</evidence>
<dbReference type="Proteomes" id="UP000079169">
    <property type="component" value="Unplaced"/>
</dbReference>
<organism evidence="3 4">
    <name type="scientific">Diaphorina citri</name>
    <name type="common">Asian citrus psyllid</name>
    <dbReference type="NCBI Taxonomy" id="121845"/>
    <lineage>
        <taxon>Eukaryota</taxon>
        <taxon>Metazoa</taxon>
        <taxon>Ecdysozoa</taxon>
        <taxon>Arthropoda</taxon>
        <taxon>Hexapoda</taxon>
        <taxon>Insecta</taxon>
        <taxon>Pterygota</taxon>
        <taxon>Neoptera</taxon>
        <taxon>Paraneoptera</taxon>
        <taxon>Hemiptera</taxon>
        <taxon>Sternorrhyncha</taxon>
        <taxon>Psylloidea</taxon>
        <taxon>Psyllidae</taxon>
        <taxon>Diaphorininae</taxon>
        <taxon>Diaphorina</taxon>
    </lineage>
</organism>
<feature type="signal peptide" evidence="2">
    <location>
        <begin position="1"/>
        <end position="21"/>
    </location>
</feature>
<evidence type="ECO:0000313" key="3">
    <source>
        <dbReference type="Proteomes" id="UP000079169"/>
    </source>
</evidence>
<dbReference type="RefSeq" id="XP_008467674.1">
    <property type="nucleotide sequence ID" value="XM_008469452.3"/>
</dbReference>
<sequence length="269" mass="30974">MAPTSGFVVLLCLINVHNVLAISGNTTRSPKATIHSSNDFQVKWWDQIDNSSKVPTRPQQVKTEQFNSTHPPYKQLGKILSAIFRHGNGYATTSRKPEHRDRRGCLIRTWRPNLMQFKIIDDMNENYPYTTVNPLIKGIRTSYFNVWKNEFSTEGFYLTPPVKMRPIKNPWLFMIPVMAMFGMAGCFFTRCYGDLFKRENCFHPNAGFFKICILMTFCCCCPQYIASLFFREISCCRNVCEVSITKSDLSKDQNQEMCEPRVSLGSCSC</sequence>
<keyword evidence="3" id="KW-1185">Reference proteome</keyword>
<keyword evidence="1" id="KW-1133">Transmembrane helix</keyword>
<gene>
    <name evidence="4" type="primary">LOC103505143</name>
</gene>
<evidence type="ECO:0000313" key="4">
    <source>
        <dbReference type="RefSeq" id="XP_008467674.1"/>
    </source>
</evidence>
<feature type="chain" id="PRO_5010193338" evidence="2">
    <location>
        <begin position="22"/>
        <end position="269"/>
    </location>
</feature>
<dbReference type="AlphaFoldDB" id="A0A1S3CTV0"/>
<keyword evidence="1" id="KW-0472">Membrane</keyword>
<dbReference type="KEGG" id="dci:103505143"/>
<keyword evidence="2" id="KW-0732">Signal</keyword>
<feature type="transmembrane region" description="Helical" evidence="1">
    <location>
        <begin position="171"/>
        <end position="188"/>
    </location>
</feature>
<dbReference type="PaxDb" id="121845-A0A1S3CTV0"/>
<accession>A0A1S3CTV0</accession>
<proteinExistence type="predicted"/>
<reference evidence="4" key="1">
    <citation type="submission" date="2025-08" db="UniProtKB">
        <authorList>
            <consortium name="RefSeq"/>
        </authorList>
    </citation>
    <scope>IDENTIFICATION</scope>
</reference>